<dbReference type="PANTHER" id="PTHR30093">
    <property type="entry name" value="GENERAL SECRETION PATHWAY PROTEIN G"/>
    <property type="match status" value="1"/>
</dbReference>
<comment type="caution">
    <text evidence="3">The sequence shown here is derived from an EMBL/GenBank/DDBJ whole genome shotgun (WGS) entry which is preliminary data.</text>
</comment>
<dbReference type="Pfam" id="PF07963">
    <property type="entry name" value="N_methyl"/>
    <property type="match status" value="1"/>
</dbReference>
<reference evidence="3" key="1">
    <citation type="journal article" date="2014" name="Front. Microbiol.">
        <title>High frequency of phylogenetically diverse reductive dehalogenase-homologous genes in deep subseafloor sedimentary metagenomes.</title>
        <authorList>
            <person name="Kawai M."/>
            <person name="Futagami T."/>
            <person name="Toyoda A."/>
            <person name="Takaki Y."/>
            <person name="Nishi S."/>
            <person name="Hori S."/>
            <person name="Arai W."/>
            <person name="Tsubouchi T."/>
            <person name="Morono Y."/>
            <person name="Uchiyama I."/>
            <person name="Ito T."/>
            <person name="Fujiyama A."/>
            <person name="Inagaki F."/>
            <person name="Takami H."/>
        </authorList>
    </citation>
    <scope>NUCLEOTIDE SEQUENCE</scope>
    <source>
        <strain evidence="3">Expedition CK06-06</strain>
    </source>
</reference>
<dbReference type="SUPFAM" id="SSF54523">
    <property type="entry name" value="Pili subunits"/>
    <property type="match status" value="1"/>
</dbReference>
<dbReference type="InterPro" id="IPR000983">
    <property type="entry name" value="Bac_GSPG_pilin"/>
</dbReference>
<protein>
    <recommendedName>
        <fullName evidence="4">Type II secretion system protein GspG C-terminal domain-containing protein</fullName>
    </recommendedName>
</protein>
<keyword evidence="2" id="KW-0472">Membrane</keyword>
<dbReference type="InterPro" id="IPR012902">
    <property type="entry name" value="N_methyl_site"/>
</dbReference>
<evidence type="ECO:0008006" key="4">
    <source>
        <dbReference type="Google" id="ProtNLM"/>
    </source>
</evidence>
<dbReference type="NCBIfam" id="TIGR02532">
    <property type="entry name" value="IV_pilin_GFxxxE"/>
    <property type="match status" value="1"/>
</dbReference>
<keyword evidence="1" id="KW-0488">Methylation</keyword>
<accession>X0Y4P6</accession>
<dbReference type="InterPro" id="IPR045584">
    <property type="entry name" value="Pilin-like"/>
</dbReference>
<organism evidence="3">
    <name type="scientific">marine sediment metagenome</name>
    <dbReference type="NCBI Taxonomy" id="412755"/>
    <lineage>
        <taxon>unclassified sequences</taxon>
        <taxon>metagenomes</taxon>
        <taxon>ecological metagenomes</taxon>
    </lineage>
</organism>
<keyword evidence="2" id="KW-0812">Transmembrane</keyword>
<dbReference type="GO" id="GO:0015628">
    <property type="term" value="P:protein secretion by the type II secretion system"/>
    <property type="evidence" value="ECO:0007669"/>
    <property type="project" value="InterPro"/>
</dbReference>
<dbReference type="EMBL" id="BARS01054665">
    <property type="protein sequence ID" value="GAG50735.1"/>
    <property type="molecule type" value="Genomic_DNA"/>
</dbReference>
<dbReference type="AlphaFoldDB" id="X0Y4P6"/>
<evidence type="ECO:0000256" key="1">
    <source>
        <dbReference type="ARBA" id="ARBA00022481"/>
    </source>
</evidence>
<gene>
    <name evidence="3" type="ORF">S01H1_80879</name>
</gene>
<sequence>MKKAFTLIELLVVIGIIGLFSGIVIVGVQGARAKARDAQRIRNLEEIQKSLELYYADYERYPAGDTEGKCMRDSDEFKTALVPWLSPMPEEPLYPDRECYVYFSDIDGSGYKIMCDLEKNPAMEADDCGVYS</sequence>
<name>X0Y4P6_9ZZZZ</name>
<feature type="transmembrane region" description="Helical" evidence="2">
    <location>
        <begin position="6"/>
        <end position="28"/>
    </location>
</feature>
<proteinExistence type="predicted"/>
<keyword evidence="2" id="KW-1133">Transmembrane helix</keyword>
<evidence type="ECO:0000256" key="2">
    <source>
        <dbReference type="SAM" id="Phobius"/>
    </source>
</evidence>
<dbReference type="Gene3D" id="3.30.700.10">
    <property type="entry name" value="Glycoprotein, Type 4 Pilin"/>
    <property type="match status" value="1"/>
</dbReference>
<dbReference type="GO" id="GO:0015627">
    <property type="term" value="C:type II protein secretion system complex"/>
    <property type="evidence" value="ECO:0007669"/>
    <property type="project" value="InterPro"/>
</dbReference>
<dbReference type="PRINTS" id="PR00813">
    <property type="entry name" value="BCTERIALGSPG"/>
</dbReference>
<evidence type="ECO:0000313" key="3">
    <source>
        <dbReference type="EMBL" id="GAG50735.1"/>
    </source>
</evidence>
<feature type="non-terminal residue" evidence="3">
    <location>
        <position position="132"/>
    </location>
</feature>